<accession>A0A2M7G6S5</accession>
<dbReference type="PANTHER" id="PTHR45138:SF9">
    <property type="entry name" value="DIGUANYLATE CYCLASE DGCM-RELATED"/>
    <property type="match status" value="1"/>
</dbReference>
<dbReference type="SUPFAM" id="SSF55073">
    <property type="entry name" value="Nucleotide cyclase"/>
    <property type="match status" value="1"/>
</dbReference>
<dbReference type="GO" id="GO:1902201">
    <property type="term" value="P:negative regulation of bacterial-type flagellum-dependent cell motility"/>
    <property type="evidence" value="ECO:0007669"/>
    <property type="project" value="TreeGrafter"/>
</dbReference>
<dbReference type="Proteomes" id="UP000231019">
    <property type="component" value="Unassembled WGS sequence"/>
</dbReference>
<dbReference type="CDD" id="cd01949">
    <property type="entry name" value="GGDEF"/>
    <property type="match status" value="1"/>
</dbReference>
<reference evidence="2 3" key="1">
    <citation type="submission" date="2017-09" db="EMBL/GenBank/DDBJ databases">
        <title>Depth-based differentiation of microbial function through sediment-hosted aquifers and enrichment of novel symbionts in the deep terrestrial subsurface.</title>
        <authorList>
            <person name="Probst A.J."/>
            <person name="Ladd B."/>
            <person name="Jarett J.K."/>
            <person name="Geller-Mcgrath D.E."/>
            <person name="Sieber C.M."/>
            <person name="Emerson J.B."/>
            <person name="Anantharaman K."/>
            <person name="Thomas B.C."/>
            <person name="Malmstrom R."/>
            <person name="Stieglmeier M."/>
            <person name="Klingl A."/>
            <person name="Woyke T."/>
            <person name="Ryan C.M."/>
            <person name="Banfield J.F."/>
        </authorList>
    </citation>
    <scope>NUCLEOTIDE SEQUENCE [LARGE SCALE GENOMIC DNA]</scope>
    <source>
        <strain evidence="2">CG17_big_fil_post_rev_8_21_14_2_50_48_46</strain>
    </source>
</reference>
<dbReference type="InterPro" id="IPR050469">
    <property type="entry name" value="Diguanylate_Cyclase"/>
</dbReference>
<dbReference type="InterPro" id="IPR000160">
    <property type="entry name" value="GGDEF_dom"/>
</dbReference>
<dbReference type="GO" id="GO:0052621">
    <property type="term" value="F:diguanylate cyclase activity"/>
    <property type="evidence" value="ECO:0007669"/>
    <property type="project" value="TreeGrafter"/>
</dbReference>
<dbReference type="NCBIfam" id="TIGR00254">
    <property type="entry name" value="GGDEF"/>
    <property type="match status" value="1"/>
</dbReference>
<protein>
    <recommendedName>
        <fullName evidence="1">GGDEF domain-containing protein</fullName>
    </recommendedName>
</protein>
<dbReference type="InterPro" id="IPR029787">
    <property type="entry name" value="Nucleotide_cyclase"/>
</dbReference>
<evidence type="ECO:0000259" key="1">
    <source>
        <dbReference type="PROSITE" id="PS50887"/>
    </source>
</evidence>
<dbReference type="GO" id="GO:0005886">
    <property type="term" value="C:plasma membrane"/>
    <property type="evidence" value="ECO:0007669"/>
    <property type="project" value="TreeGrafter"/>
</dbReference>
<dbReference type="SMART" id="SM00267">
    <property type="entry name" value="GGDEF"/>
    <property type="match status" value="1"/>
</dbReference>
<dbReference type="EMBL" id="PFFQ01000024">
    <property type="protein sequence ID" value="PIW17359.1"/>
    <property type="molecule type" value="Genomic_DNA"/>
</dbReference>
<proteinExistence type="predicted"/>
<dbReference type="GO" id="GO:0043709">
    <property type="term" value="P:cell adhesion involved in single-species biofilm formation"/>
    <property type="evidence" value="ECO:0007669"/>
    <property type="project" value="TreeGrafter"/>
</dbReference>
<dbReference type="PANTHER" id="PTHR45138">
    <property type="entry name" value="REGULATORY COMPONENTS OF SENSORY TRANSDUCTION SYSTEM"/>
    <property type="match status" value="1"/>
</dbReference>
<gene>
    <name evidence="2" type="ORF">COW36_09290</name>
</gene>
<feature type="domain" description="GGDEF" evidence="1">
    <location>
        <begin position="182"/>
        <end position="318"/>
    </location>
</feature>
<dbReference type="Pfam" id="PF00990">
    <property type="entry name" value="GGDEF"/>
    <property type="match status" value="1"/>
</dbReference>
<dbReference type="InterPro" id="IPR043128">
    <property type="entry name" value="Rev_trsase/Diguanyl_cyclase"/>
</dbReference>
<dbReference type="Gene3D" id="3.30.70.270">
    <property type="match status" value="1"/>
</dbReference>
<comment type="caution">
    <text evidence="2">The sequence shown here is derived from an EMBL/GenBank/DDBJ whole genome shotgun (WGS) entry which is preliminary data.</text>
</comment>
<evidence type="ECO:0000313" key="3">
    <source>
        <dbReference type="Proteomes" id="UP000231019"/>
    </source>
</evidence>
<dbReference type="AlphaFoldDB" id="A0A2M7G6S5"/>
<dbReference type="PROSITE" id="PS50887">
    <property type="entry name" value="GGDEF"/>
    <property type="match status" value="1"/>
</dbReference>
<name>A0A2M7G6S5_9BACT</name>
<sequence length="323" mass="36598">MGISIFTQKAFSNLLLANSDLFENAPLQLVQSEAELIGLLDSKSHSINECSDIFVVNPALVHEEAWPKLKHFAQMGTLWLSLETSANLKQILESTGAHESFLNPIEPELLRYRLEKAVQTWQFKQESLRLTQENRSLRDEVLQLKERLIQNSGRDPLTGLSHLEAFYQVLEREWRRAVREQYYMSLLLVDMDFFIQINQTYGTDCGDLCLQKVGEILNHYPLRPGDLTARYGGEEFVVLLPNTSLEGARAVAETLRKSIEDLQIEFEQKLIPLTASLGGATLYVHDDAQSPQLLFDAAQKSLQEAKIAGKNFACLVDLSENML</sequence>
<organism evidence="2 3">
    <name type="scientific">bacterium (Candidatus Blackallbacteria) CG17_big_fil_post_rev_8_21_14_2_50_48_46</name>
    <dbReference type="NCBI Taxonomy" id="2014261"/>
    <lineage>
        <taxon>Bacteria</taxon>
        <taxon>Candidatus Blackallbacteria</taxon>
    </lineage>
</organism>
<evidence type="ECO:0000313" key="2">
    <source>
        <dbReference type="EMBL" id="PIW17359.1"/>
    </source>
</evidence>